<dbReference type="Pfam" id="PF00180">
    <property type="entry name" value="Iso_dh"/>
    <property type="match status" value="1"/>
</dbReference>
<dbReference type="PATRIC" id="fig|38323.4.peg.1378"/>
<dbReference type="EMBL" id="HG969191">
    <property type="protein sequence ID" value="CDO47286.1"/>
    <property type="molecule type" value="Genomic_DNA"/>
</dbReference>
<dbReference type="InterPro" id="IPR050501">
    <property type="entry name" value="ICDH/IPMDH"/>
</dbReference>
<dbReference type="PANTHER" id="PTHR43275:SF1">
    <property type="entry name" value="D-MALATE DEHYDROGENASE [DECARBOXYLATING]"/>
    <property type="match status" value="1"/>
</dbReference>
<organism evidence="9 10">
    <name type="scientific">Bartonella henselae</name>
    <name type="common">Rochalimaea henselae</name>
    <dbReference type="NCBI Taxonomy" id="38323"/>
    <lineage>
        <taxon>Bacteria</taxon>
        <taxon>Pseudomonadati</taxon>
        <taxon>Pseudomonadota</taxon>
        <taxon>Alphaproteobacteria</taxon>
        <taxon>Hyphomicrobiales</taxon>
        <taxon>Bartonellaceae</taxon>
        <taxon>Bartonella</taxon>
    </lineage>
</organism>
<comment type="cofactor">
    <cofactor evidence="2">
        <name>Mg(2+)</name>
        <dbReference type="ChEBI" id="CHEBI:18420"/>
    </cofactor>
</comment>
<sequence>MIVAENMFGDTLSNLGAGVMGKLCFALSASVGSNVACFCLFIEVYRTLLDRIKQIFLLCFITTALLLDHLGFKDVAWQLFESVDQVIRAGKTAPYDLAGSASTHKMTEAVLNSLANSVCRAAVITVDDELLSG</sequence>
<dbReference type="AlphaFoldDB" id="X5M5K0"/>
<dbReference type="KEGG" id="bhs:BM1374165_01295"/>
<feature type="transmembrane region" description="Helical" evidence="7">
    <location>
        <begin position="54"/>
        <end position="72"/>
    </location>
</feature>
<evidence type="ECO:0000256" key="3">
    <source>
        <dbReference type="ARBA" id="ARBA00022723"/>
    </source>
</evidence>
<feature type="transmembrane region" description="Helical" evidence="7">
    <location>
        <begin position="20"/>
        <end position="42"/>
    </location>
</feature>
<dbReference type="Proteomes" id="UP000019801">
    <property type="component" value="Chromosome I"/>
</dbReference>
<evidence type="ECO:0000256" key="6">
    <source>
        <dbReference type="ARBA" id="ARBA00023211"/>
    </source>
</evidence>
<evidence type="ECO:0000256" key="7">
    <source>
        <dbReference type="SAM" id="Phobius"/>
    </source>
</evidence>
<protein>
    <submittedName>
        <fullName evidence="9">Homoisocitrate dehydrogenase</fullName>
    </submittedName>
</protein>
<evidence type="ECO:0000256" key="5">
    <source>
        <dbReference type="ARBA" id="ARBA00023027"/>
    </source>
</evidence>
<dbReference type="PANTHER" id="PTHR43275">
    <property type="entry name" value="D-MALATE DEHYDROGENASE [DECARBOXYLATING]"/>
    <property type="match status" value="1"/>
</dbReference>
<feature type="domain" description="Isopropylmalate dehydrogenase-like" evidence="8">
    <location>
        <begin position="2"/>
        <end position="110"/>
    </location>
</feature>
<evidence type="ECO:0000259" key="8">
    <source>
        <dbReference type="Pfam" id="PF00180"/>
    </source>
</evidence>
<dbReference type="InterPro" id="IPR024084">
    <property type="entry name" value="IsoPropMal-DH-like_dom"/>
</dbReference>
<gene>
    <name evidence="9" type="primary">hicd</name>
    <name evidence="9" type="ORF">BM1374165_01295</name>
</gene>
<evidence type="ECO:0000256" key="2">
    <source>
        <dbReference type="ARBA" id="ARBA00001946"/>
    </source>
</evidence>
<accession>X5M5K0</accession>
<proteinExistence type="predicted"/>
<comment type="cofactor">
    <cofactor evidence="1">
        <name>Mn(2+)</name>
        <dbReference type="ChEBI" id="CHEBI:29035"/>
    </cofactor>
</comment>
<reference evidence="10" key="1">
    <citation type="submission" date="2013-11" db="EMBL/GenBank/DDBJ databases">
        <title>Genome sequencing of Bartonella spp. isolated from human blood.</title>
        <authorList>
            <person name="Raoult D."/>
        </authorList>
    </citation>
    <scope>NUCLEOTIDE SEQUENCE</scope>
    <source>
        <strain evidence="10">BM1374165</strain>
    </source>
</reference>
<keyword evidence="7" id="KW-1133">Transmembrane helix</keyword>
<dbReference type="STRING" id="38323.BM1374165_01295"/>
<evidence type="ECO:0000313" key="9">
    <source>
        <dbReference type="EMBL" id="CDO47286.1"/>
    </source>
</evidence>
<keyword evidence="4" id="KW-0560">Oxidoreductase</keyword>
<evidence type="ECO:0000256" key="4">
    <source>
        <dbReference type="ARBA" id="ARBA00023002"/>
    </source>
</evidence>
<dbReference type="SUPFAM" id="SSF53659">
    <property type="entry name" value="Isocitrate/Isopropylmalate dehydrogenase-like"/>
    <property type="match status" value="1"/>
</dbReference>
<keyword evidence="6" id="KW-0464">Manganese</keyword>
<keyword evidence="7" id="KW-0472">Membrane</keyword>
<keyword evidence="3" id="KW-0479">Metal-binding</keyword>
<evidence type="ECO:0000313" key="10">
    <source>
        <dbReference type="Proteomes" id="UP000019801"/>
    </source>
</evidence>
<keyword evidence="7" id="KW-0812">Transmembrane</keyword>
<dbReference type="Gene3D" id="3.40.718.10">
    <property type="entry name" value="Isopropylmalate Dehydrogenase"/>
    <property type="match status" value="1"/>
</dbReference>
<keyword evidence="5" id="KW-0520">NAD</keyword>
<dbReference type="GO" id="GO:0016491">
    <property type="term" value="F:oxidoreductase activity"/>
    <property type="evidence" value="ECO:0007669"/>
    <property type="project" value="UniProtKB-KW"/>
</dbReference>
<name>X5M5K0_BARHN</name>
<evidence type="ECO:0000256" key="1">
    <source>
        <dbReference type="ARBA" id="ARBA00001936"/>
    </source>
</evidence>
<dbReference type="GO" id="GO:0046872">
    <property type="term" value="F:metal ion binding"/>
    <property type="evidence" value="ECO:0007669"/>
    <property type="project" value="UniProtKB-KW"/>
</dbReference>